<feature type="coiled-coil region" evidence="2">
    <location>
        <begin position="1359"/>
        <end position="1386"/>
    </location>
</feature>
<name>A0A0K6SAC5_9ALVE</name>
<dbReference type="SUPFAM" id="SSF50978">
    <property type="entry name" value="WD40 repeat-like"/>
    <property type="match status" value="1"/>
</dbReference>
<feature type="region of interest" description="Disordered" evidence="3">
    <location>
        <begin position="336"/>
        <end position="393"/>
    </location>
</feature>
<dbReference type="PANTHER" id="PTHR32215:SF0">
    <property type="entry name" value="CILIA- AND FLAGELLA-ASSOCIATED PROTEIN 57"/>
    <property type="match status" value="1"/>
</dbReference>
<protein>
    <submittedName>
        <fullName evidence="4">Uncharacterized protein</fullName>
    </submittedName>
</protein>
<organism evidence="4">
    <name type="scientific">Chromera velia CCMP2878</name>
    <dbReference type="NCBI Taxonomy" id="1169474"/>
    <lineage>
        <taxon>Eukaryota</taxon>
        <taxon>Sar</taxon>
        <taxon>Alveolata</taxon>
        <taxon>Colpodellida</taxon>
        <taxon>Chromeraceae</taxon>
        <taxon>Chromera</taxon>
    </lineage>
</organism>
<reference evidence="4" key="1">
    <citation type="submission" date="2014-11" db="EMBL/GenBank/DDBJ databases">
        <title>Molecular phylogeny of cliff fern family Woodsiaceae with morphological implications.</title>
        <authorList>
            <person name="Shao Y.-Z."/>
            <person name="Wei R."/>
            <person name="Zhang X.-C."/>
        </authorList>
    </citation>
    <scope>NUCLEOTIDE SEQUENCE</scope>
</reference>
<gene>
    <name evidence="4" type="ORF">Cvel_9918.t2.CR1</name>
</gene>
<feature type="compositionally biased region" description="Basic and acidic residues" evidence="3">
    <location>
        <begin position="1672"/>
        <end position="1684"/>
    </location>
</feature>
<keyword evidence="2" id="KW-0175">Coiled coil</keyword>
<dbReference type="InterPro" id="IPR001680">
    <property type="entry name" value="WD40_rpt"/>
</dbReference>
<evidence type="ECO:0000256" key="2">
    <source>
        <dbReference type="SAM" id="Coils"/>
    </source>
</evidence>
<feature type="compositionally biased region" description="Basic and acidic residues" evidence="3">
    <location>
        <begin position="948"/>
        <end position="957"/>
    </location>
</feature>
<feature type="compositionally biased region" description="Basic and acidic residues" evidence="3">
    <location>
        <begin position="1824"/>
        <end position="1846"/>
    </location>
</feature>
<evidence type="ECO:0000256" key="1">
    <source>
        <dbReference type="PROSITE-ProRule" id="PRU00221"/>
    </source>
</evidence>
<feature type="compositionally biased region" description="Polar residues" evidence="3">
    <location>
        <begin position="1959"/>
        <end position="1986"/>
    </location>
</feature>
<dbReference type="PANTHER" id="PTHR32215">
    <property type="entry name" value="CILIA- AND FLAGELLA-ASSOCIATED PROTEIN 57"/>
    <property type="match status" value="1"/>
</dbReference>
<feature type="compositionally biased region" description="Polar residues" evidence="3">
    <location>
        <begin position="1933"/>
        <end position="1946"/>
    </location>
</feature>
<feature type="coiled-coil region" evidence="2">
    <location>
        <begin position="1161"/>
        <end position="1214"/>
    </location>
</feature>
<sequence length="2069" mass="227157">MSRKSSALETPKTGSPTGRKSSVRLPDASSSTIEIPSPKNQRKSIIELGQEAEAVIARQKPMYVDGKFSNGTSIFSCHAFGMKPDIFRGSVLFGPDDSFYFAVGGQIAIWDTVKQTISFQGNRDARGRTVTAMCRSSDGKAFAIAEKYLFDMDGTFSNPNVSTAQMNNHATPEVLIYHRTGELWRRLKLRGKDSRPSEIIDCCFTPDGRFFVTLSGPPDFCISYWRTEVQKVIAKVDVKEKVTHISMCPASSNSTLCVSGPGYVRFWVYTAHDKKMREGDPILELKTERGNNFVDHCWVSTTTCVAISAAGSLYVFERGDLHQVLNIHDALVEREKTEQNARGQGGKAAEDAGEASPEGSPTGESPGSRKEKEGEAEPSGEGGDSPVVLPGTLAGADSSFNPSIFGMGMQQKASPRKIRDVELRTCCSWSKGLAVGGTHGYVGVLQLSYPHEDAEFEGEGDEAGGSTKKAASGSSPAAAGAAPGAEQGAERPRLSFLAHFFVHDPSEIDDRGRLVVGGSRNVGMPSPVAGGRGVGGEGGGHFKWQLAPKEREVLQMSTNFEDMMIVQIRTLIDEEKDMLGLSPVARMSTHKARGSIGRQKAPAKQRRVELFTFPVGQADVVAADDPKAFTPVLKESFHNGKVLALDSALQRRAFATVSADRSLKVWSYPVEAAPEEESGGMQGAGLSEILDSGNAARMGEFGLITSHSFEGLQPIGIAFHPYGFEVAVAFEEYVKVMQLCADGFRQAVSINIRQPQALSYSRSGRLLAIGVFARVAILDCLRGVVEQSFGGHVAHVTKLLFSEDDRTLFSVGQEGGIYGWNLDGSMTRRFEFVDKGATINAISHHLETDTVVLSTSQGFLRAISSEGKTMLLDCKATLADAKPNFANGGKEKEGGESAAERFARAKAETEEKQKFEAVDKLESSLGAGAIEESDDGSVAEGEGDGDDTTQKEVGDRDAQQLPEKLLLQYTAIALCPPLEACFTGMNSGVIRSFNFPFVSSAPELEPAFREFGVHSSAVTQIKISLEFSLLFSADAEGSILVLSLEKISEGELVTLSQFELNVAYANYLAAPGFRAALQSALATEDEQAVAALRKKRSNLHSDTRHQVVQKRLTAALRAPGCSVSADDFHQVHQQSWQAKLDDMAELKERLESVAAEADYSIERERQAAQQREDEAENQRMQERQTYEGKIDDLLSKLTQAQQGKEREVAELNSDWERKLETTERKCELRVETQFNKYLGIADKFERSAVRHLQSLEDQEKSHQEELAAVQRQQERLLTVVKSEYDRVCELLLADGVRFEEALDQQTRECEKELKRMRNQHNQALLKESTKSTDARKLVVSQELEINKLNSRVMTEAEKFKECSDKLRDTEKKLQKLQLVAESLNAQLRDRNAVLKMKDQSLSHFQETHRHLEAFRTVLFHKIQALDAQKGPLEQQVYALRESIKDMYSEFTDEIKQRQRLERVIASDADMLQSLHSENARLQQSRRLFRKAVGILLQDVENALQALANDTPLCHALNDTLTKHKKLLAAEDQRLASRSENESLYEKEPDSRMPLVTAELFRQRDILIFKFRSSIEQQKKSEGRLNEQLSTWMNQNSQLMREINLLREEKRAHYRRAKGLETQVQLVNKFLEVNIVRNGGLDPVVLRRARTLLRHSAEELSASQAMLEELEREQEATRQQERDMSSARAQALGYGPLSNPDTSVSSLGKMGKSQSQPALGGGAKAKKKGGAASGGAGPTPFQKRKGEDPSRRNPNSQIYTVNREEKLPPARRHGSLSRLREARETAQALEALQQSNEQLEREGYRVANVGASIRQTIRSQLSSEMEQRQLREKEKERERENRGERGMHRSMMSEGVDTLAEESSLWSEGAGAATASREPPRTVLPLINPPRGTRVDVTAVDSDAAEGSERVAQTDPSSIAARGEAEGKGPKGPQDSTAAGSDGQQQPVKAESFSKELSTRLFSLHQSGQQSAEDAQRSSTLPANSVAVQEDGPSRQDEAQPSASLSANDPLEAGGVGATLAPEGSQPSLSPSDPTHAGANLSRSLQMQESVDPNGPAGGGGSEKKTGDDE</sequence>
<feature type="region of interest" description="Disordered" evidence="3">
    <location>
        <begin position="1"/>
        <end position="42"/>
    </location>
</feature>
<evidence type="ECO:0000256" key="3">
    <source>
        <dbReference type="SAM" id="MobiDB-lite"/>
    </source>
</evidence>
<dbReference type="InterPro" id="IPR015943">
    <property type="entry name" value="WD40/YVTN_repeat-like_dom_sf"/>
</dbReference>
<proteinExistence type="predicted"/>
<feature type="region of interest" description="Disordered" evidence="3">
    <location>
        <begin position="1817"/>
        <end position="2069"/>
    </location>
</feature>
<dbReference type="Gene3D" id="2.130.10.10">
    <property type="entry name" value="YVTN repeat-like/Quinoprotein amine dehydrogenase"/>
    <property type="match status" value="2"/>
</dbReference>
<dbReference type="EMBL" id="CDMZ01004627">
    <property type="protein sequence ID" value="CUC10578.1"/>
    <property type="molecule type" value="Genomic_DNA"/>
</dbReference>
<feature type="compositionally biased region" description="Polar residues" evidence="3">
    <location>
        <begin position="2040"/>
        <end position="2050"/>
    </location>
</feature>
<feature type="compositionally biased region" description="Acidic residues" evidence="3">
    <location>
        <begin position="931"/>
        <end position="947"/>
    </location>
</feature>
<feature type="compositionally biased region" description="Low complexity" evidence="3">
    <location>
        <begin position="464"/>
        <end position="487"/>
    </location>
</feature>
<feature type="compositionally biased region" description="Basic and acidic residues" evidence="3">
    <location>
        <begin position="889"/>
        <end position="922"/>
    </location>
</feature>
<feature type="region of interest" description="Disordered" evidence="3">
    <location>
        <begin position="883"/>
        <end position="957"/>
    </location>
</feature>
<dbReference type="VEuPathDB" id="CryptoDB:Cvel_9918"/>
<dbReference type="SMART" id="SM00320">
    <property type="entry name" value="WD40"/>
    <property type="match status" value="4"/>
</dbReference>
<dbReference type="InterPro" id="IPR052993">
    <property type="entry name" value="CFA-57"/>
</dbReference>
<feature type="coiled-coil region" evidence="2">
    <location>
        <begin position="1299"/>
        <end position="1326"/>
    </location>
</feature>
<feature type="compositionally biased region" description="Polar residues" evidence="3">
    <location>
        <begin position="1698"/>
        <end position="1716"/>
    </location>
</feature>
<feature type="region of interest" description="Disordered" evidence="3">
    <location>
        <begin position="1669"/>
        <end position="1781"/>
    </location>
</feature>
<feature type="coiled-coil region" evidence="2">
    <location>
        <begin position="1588"/>
        <end position="1622"/>
    </location>
</feature>
<dbReference type="InterPro" id="IPR036322">
    <property type="entry name" value="WD40_repeat_dom_sf"/>
</dbReference>
<feature type="compositionally biased region" description="Polar residues" evidence="3">
    <location>
        <begin position="1"/>
        <end position="20"/>
    </location>
</feature>
<feature type="repeat" description="WD" evidence="1">
    <location>
        <begin position="789"/>
        <end position="823"/>
    </location>
</feature>
<feature type="region of interest" description="Disordered" evidence="3">
    <location>
        <begin position="454"/>
        <end position="488"/>
    </location>
</feature>
<dbReference type="PROSITE" id="PS50082">
    <property type="entry name" value="WD_REPEATS_2"/>
    <property type="match status" value="1"/>
</dbReference>
<evidence type="ECO:0000313" key="4">
    <source>
        <dbReference type="EMBL" id="CUC10578.1"/>
    </source>
</evidence>
<keyword evidence="1" id="KW-0853">WD repeat</keyword>
<accession>A0A0K6SAC5</accession>